<dbReference type="Gene3D" id="2.60.120.10">
    <property type="entry name" value="Jelly Rolls"/>
    <property type="match status" value="1"/>
</dbReference>
<dbReference type="AlphaFoldDB" id="A0A1X4NKG6"/>
<accession>A0A1X4NKG6</accession>
<comment type="caution">
    <text evidence="1">The sequence shown here is derived from an EMBL/GenBank/DDBJ whole genome shotgun (WGS) entry which is preliminary data.</text>
</comment>
<dbReference type="Proteomes" id="UP000193926">
    <property type="component" value="Unassembled WGS sequence"/>
</dbReference>
<dbReference type="OrthoDB" id="9798104at2"/>
<dbReference type="InterPro" id="IPR014710">
    <property type="entry name" value="RmlC-like_jellyroll"/>
</dbReference>
<proteinExistence type="predicted"/>
<evidence type="ECO:0000313" key="2">
    <source>
        <dbReference type="Proteomes" id="UP000193926"/>
    </source>
</evidence>
<keyword evidence="2" id="KW-1185">Reference proteome</keyword>
<sequence length="190" mass="21329">MDLRTFLMQSPDLSDMACAEDFASDWKRMRLDKGAHLTRQEQPETDEFVLLEGCLVSSICDQDGKEVCVGFYVGPCVITPNIARTRDGVSLVSIAATTDALLARIDSDLLSNRMISSEPIRNWANGVLRDALSRKVDREWCLAALKGAERLTWFRQAFPGYEDIFPHMLIASFLGITPVTMSRLRTSDKH</sequence>
<organism evidence="1 2">
    <name type="scientific">Marivita geojedonensis</name>
    <dbReference type="NCBI Taxonomy" id="1123756"/>
    <lineage>
        <taxon>Bacteria</taxon>
        <taxon>Pseudomonadati</taxon>
        <taxon>Pseudomonadota</taxon>
        <taxon>Alphaproteobacteria</taxon>
        <taxon>Rhodobacterales</taxon>
        <taxon>Roseobacteraceae</taxon>
        <taxon>Marivita</taxon>
    </lineage>
</organism>
<dbReference type="RefSeq" id="WP_085637218.1">
    <property type="nucleotide sequence ID" value="NZ_JFKC01000009.1"/>
</dbReference>
<reference evidence="1 2" key="1">
    <citation type="submission" date="2014-03" db="EMBL/GenBank/DDBJ databases">
        <title>The draft genome sequence of Marivita geojedonensis KCTC 23882.</title>
        <authorList>
            <person name="Lai Q."/>
            <person name="Shao Z."/>
        </authorList>
    </citation>
    <scope>NUCLEOTIDE SEQUENCE [LARGE SCALE GENOMIC DNA]</scope>
    <source>
        <strain evidence="1 2">DPG-138</strain>
    </source>
</reference>
<name>A0A1X4NKG6_9RHOB</name>
<dbReference type="EMBL" id="JFKC01000009">
    <property type="protein sequence ID" value="OSQ50730.1"/>
    <property type="molecule type" value="Genomic_DNA"/>
</dbReference>
<dbReference type="SUPFAM" id="SSF51206">
    <property type="entry name" value="cAMP-binding domain-like"/>
    <property type="match status" value="1"/>
</dbReference>
<protein>
    <recommendedName>
        <fullName evidence="3">Cyclic nucleotide-binding domain-containing protein</fullName>
    </recommendedName>
</protein>
<dbReference type="STRING" id="1123756.MGEO_10935"/>
<evidence type="ECO:0008006" key="3">
    <source>
        <dbReference type="Google" id="ProtNLM"/>
    </source>
</evidence>
<dbReference type="InterPro" id="IPR018490">
    <property type="entry name" value="cNMP-bd_dom_sf"/>
</dbReference>
<evidence type="ECO:0000313" key="1">
    <source>
        <dbReference type="EMBL" id="OSQ50730.1"/>
    </source>
</evidence>
<gene>
    <name evidence="1" type="ORF">MGEO_10935</name>
</gene>